<dbReference type="EMBL" id="JAPNNL010000044">
    <property type="protein sequence ID" value="MDA0634514.1"/>
    <property type="molecule type" value="Genomic_DNA"/>
</dbReference>
<accession>A0ABT4SBD1</accession>
<proteinExistence type="predicted"/>
<reference evidence="1" key="1">
    <citation type="submission" date="2022-11" db="EMBL/GenBank/DDBJ databases">
        <title>Nonomuraea corallina sp. nov., a new species of the genus Nonomuraea isolated from sea side sediment in Thai sea.</title>
        <authorList>
            <person name="Ngamcharungchit C."/>
            <person name="Matsumoto A."/>
            <person name="Suriyachadkun C."/>
            <person name="Panbangred W."/>
            <person name="Inahashi Y."/>
            <person name="Intra B."/>
        </authorList>
    </citation>
    <scope>NUCLEOTIDE SEQUENCE</scope>
    <source>
        <strain evidence="1">MCN248</strain>
    </source>
</reference>
<evidence type="ECO:0000313" key="1">
    <source>
        <dbReference type="EMBL" id="MDA0634514.1"/>
    </source>
</evidence>
<protein>
    <recommendedName>
        <fullName evidence="3">DUF4265 domain-containing protein</fullName>
    </recommendedName>
</protein>
<keyword evidence="2" id="KW-1185">Reference proteome</keyword>
<evidence type="ECO:0008006" key="3">
    <source>
        <dbReference type="Google" id="ProtNLM"/>
    </source>
</evidence>
<gene>
    <name evidence="1" type="ORF">OUY22_13905</name>
</gene>
<organism evidence="1 2">
    <name type="scientific">Nonomuraea corallina</name>
    <dbReference type="NCBI Taxonomy" id="2989783"/>
    <lineage>
        <taxon>Bacteria</taxon>
        <taxon>Bacillati</taxon>
        <taxon>Actinomycetota</taxon>
        <taxon>Actinomycetes</taxon>
        <taxon>Streptosporangiales</taxon>
        <taxon>Streptosporangiaceae</taxon>
        <taxon>Nonomuraea</taxon>
    </lineage>
</organism>
<dbReference type="RefSeq" id="WP_270155325.1">
    <property type="nucleotide sequence ID" value="NZ_JAPNNL010000044.1"/>
</dbReference>
<comment type="caution">
    <text evidence="1">The sequence shown here is derived from an EMBL/GenBank/DDBJ whole genome shotgun (WGS) entry which is preliminary data.</text>
</comment>
<evidence type="ECO:0000313" key="2">
    <source>
        <dbReference type="Proteomes" id="UP001144036"/>
    </source>
</evidence>
<sequence>MYKLELVNLADESLLPCVVTPRALEDDEICELRFDRQNAPPLVFRSPVDFEDPLTELRQELERQGLLLLCNRFRRNAFVSSMARQMSTGLSCYLVTPGRPVDPGNLVDSLGPAPREAVVLAKEGARYIEEWIAGFDDDDDDDDDDDYWP</sequence>
<name>A0ABT4SBD1_9ACTN</name>
<dbReference type="Proteomes" id="UP001144036">
    <property type="component" value="Unassembled WGS sequence"/>
</dbReference>